<proteinExistence type="predicted"/>
<dbReference type="EMBL" id="FOOI01000029">
    <property type="protein sequence ID" value="SFH69234.1"/>
    <property type="molecule type" value="Genomic_DNA"/>
</dbReference>
<accession>A0A1I3C3W6</accession>
<keyword evidence="4" id="KW-1185">Reference proteome</keyword>
<evidence type="ECO:0000313" key="1">
    <source>
        <dbReference type="EMBL" id="NYH85393.1"/>
    </source>
</evidence>
<dbReference type="EMBL" id="JACBZA010000001">
    <property type="protein sequence ID" value="NYH85393.1"/>
    <property type="molecule type" value="Genomic_DNA"/>
</dbReference>
<protein>
    <submittedName>
        <fullName evidence="2">Uncharacterized protein</fullName>
    </submittedName>
</protein>
<gene>
    <name evidence="1" type="ORF">FHR37_004244</name>
    <name evidence="2" type="ORF">SAMN05421678_1295</name>
</gene>
<name>A0A1I3C3W6_9ACTN</name>
<dbReference type="Proteomes" id="UP000533017">
    <property type="component" value="Unassembled WGS sequence"/>
</dbReference>
<reference evidence="2 3" key="1">
    <citation type="submission" date="2016-10" db="EMBL/GenBank/DDBJ databases">
        <authorList>
            <person name="de Groot N.N."/>
        </authorList>
    </citation>
    <scope>NUCLEOTIDE SEQUENCE [LARGE SCALE GENOMIC DNA]</scope>
    <source>
        <strain evidence="2 3">CPCC 202808</strain>
    </source>
</reference>
<organism evidence="2 3">
    <name type="scientific">Actinopolymorpha cephalotaxi</name>
    <dbReference type="NCBI Taxonomy" id="504797"/>
    <lineage>
        <taxon>Bacteria</taxon>
        <taxon>Bacillati</taxon>
        <taxon>Actinomycetota</taxon>
        <taxon>Actinomycetes</taxon>
        <taxon>Propionibacteriales</taxon>
        <taxon>Actinopolymorphaceae</taxon>
        <taxon>Actinopolymorpha</taxon>
    </lineage>
</organism>
<evidence type="ECO:0000313" key="3">
    <source>
        <dbReference type="Proteomes" id="UP000199052"/>
    </source>
</evidence>
<evidence type="ECO:0000313" key="4">
    <source>
        <dbReference type="Proteomes" id="UP000533017"/>
    </source>
</evidence>
<reference evidence="1 4" key="2">
    <citation type="submission" date="2020-07" db="EMBL/GenBank/DDBJ databases">
        <title>Sequencing the genomes of 1000 actinobacteria strains.</title>
        <authorList>
            <person name="Klenk H.-P."/>
        </authorList>
    </citation>
    <scope>NUCLEOTIDE SEQUENCE [LARGE SCALE GENOMIC DNA]</scope>
    <source>
        <strain evidence="1 4">DSM 45117</strain>
    </source>
</reference>
<dbReference type="AlphaFoldDB" id="A0A1I3C3W6"/>
<evidence type="ECO:0000313" key="2">
    <source>
        <dbReference type="EMBL" id="SFH69234.1"/>
    </source>
</evidence>
<dbReference type="Proteomes" id="UP000199052">
    <property type="component" value="Unassembled WGS sequence"/>
</dbReference>
<sequence>MWHPVRLEDLPLVLCEPILRRVEPATTTFFFALREETKVTVRVYDVVAVTATSDTRRTTRTVCA</sequence>